<dbReference type="EMBL" id="FIIF01000010">
    <property type="protein sequence ID" value="CYV82526.1"/>
    <property type="molecule type" value="Genomic_DNA"/>
</dbReference>
<evidence type="ECO:0000313" key="2">
    <source>
        <dbReference type="EMBL" id="CYU53887.1"/>
    </source>
</evidence>
<sequence>MQEKHEQTITLTAAELLELIQTESVQLLDVRDPEEYSAGHIGCAINCPMDRIAAFDGPVDQHYLLICKSGKRSKLAREIMSSKGFKANDIAGGMDAWDGLIVK</sequence>
<dbReference type="AlphaFoldDB" id="A0A0Z8TNP4"/>
<evidence type="ECO:0000313" key="4">
    <source>
        <dbReference type="EMBL" id="CYV87224.1"/>
    </source>
</evidence>
<accession>A0A0Z8TNP4</accession>
<reference evidence="5 6" key="1">
    <citation type="submission" date="2016-02" db="EMBL/GenBank/DDBJ databases">
        <authorList>
            <consortium name="Pathogen Informatics"/>
        </authorList>
    </citation>
    <scope>NUCLEOTIDE SEQUENCE [LARGE SCALE GENOMIC DNA]</scope>
    <source>
        <strain evidence="2 5">LSS44</strain>
        <strain evidence="4 6">LSS8</strain>
        <strain evidence="3 7">LSS82</strain>
    </source>
</reference>
<dbReference type="PANTHER" id="PTHR43031:SF1">
    <property type="entry name" value="PYRIDINE NUCLEOTIDE-DISULPHIDE OXIDOREDUCTASE"/>
    <property type="match status" value="1"/>
</dbReference>
<proteinExistence type="predicted"/>
<evidence type="ECO:0000313" key="5">
    <source>
        <dbReference type="Proteomes" id="UP000072083"/>
    </source>
</evidence>
<dbReference type="InterPro" id="IPR036873">
    <property type="entry name" value="Rhodanese-like_dom_sf"/>
</dbReference>
<name>A0A0Z8TNP4_STRSU</name>
<organism evidence="4 6">
    <name type="scientific">Streptococcus suis</name>
    <dbReference type="NCBI Taxonomy" id="1307"/>
    <lineage>
        <taxon>Bacteria</taxon>
        <taxon>Bacillati</taxon>
        <taxon>Bacillota</taxon>
        <taxon>Bacilli</taxon>
        <taxon>Lactobacillales</taxon>
        <taxon>Streptococcaceae</taxon>
        <taxon>Streptococcus</taxon>
    </lineage>
</organism>
<dbReference type="CDD" id="cd00158">
    <property type="entry name" value="RHOD"/>
    <property type="match status" value="1"/>
</dbReference>
<dbReference type="EMBL" id="FIGZ01000001">
    <property type="protein sequence ID" value="CYU53887.1"/>
    <property type="molecule type" value="Genomic_DNA"/>
</dbReference>
<dbReference type="SMART" id="SM00450">
    <property type="entry name" value="RHOD"/>
    <property type="match status" value="1"/>
</dbReference>
<dbReference type="Gene3D" id="3.40.250.10">
    <property type="entry name" value="Rhodanese-like domain"/>
    <property type="match status" value="1"/>
</dbReference>
<dbReference type="Proteomes" id="UP000072933">
    <property type="component" value="Unassembled WGS sequence"/>
</dbReference>
<dbReference type="PROSITE" id="PS50206">
    <property type="entry name" value="RHODANESE_3"/>
    <property type="match status" value="1"/>
</dbReference>
<dbReference type="Proteomes" id="UP000072083">
    <property type="component" value="Unassembled WGS sequence"/>
</dbReference>
<evidence type="ECO:0000313" key="3">
    <source>
        <dbReference type="EMBL" id="CYV82526.1"/>
    </source>
</evidence>
<dbReference type="EMBL" id="FIID01000012">
    <property type="protein sequence ID" value="CYV87224.1"/>
    <property type="molecule type" value="Genomic_DNA"/>
</dbReference>
<dbReference type="GO" id="GO:0004792">
    <property type="term" value="F:thiosulfate-cyanide sulfurtransferase activity"/>
    <property type="evidence" value="ECO:0007669"/>
    <property type="project" value="UniProtKB-EC"/>
</dbReference>
<dbReference type="Proteomes" id="UP000074825">
    <property type="component" value="Unassembled WGS sequence"/>
</dbReference>
<evidence type="ECO:0000313" key="6">
    <source>
        <dbReference type="Proteomes" id="UP000072933"/>
    </source>
</evidence>
<dbReference type="InterPro" id="IPR001763">
    <property type="entry name" value="Rhodanese-like_dom"/>
</dbReference>
<dbReference type="RefSeq" id="WP_024390020.1">
    <property type="nucleotide sequence ID" value="NZ_CEDN01000004.1"/>
</dbReference>
<dbReference type="SUPFAM" id="SSF52821">
    <property type="entry name" value="Rhodanese/Cell cycle control phosphatase"/>
    <property type="match status" value="1"/>
</dbReference>
<evidence type="ECO:0000313" key="7">
    <source>
        <dbReference type="Proteomes" id="UP000074825"/>
    </source>
</evidence>
<dbReference type="PANTHER" id="PTHR43031">
    <property type="entry name" value="FAD-DEPENDENT OXIDOREDUCTASE"/>
    <property type="match status" value="1"/>
</dbReference>
<gene>
    <name evidence="4" type="primary">glpE</name>
    <name evidence="4" type="ORF">ERS132370_01238</name>
    <name evidence="2" type="ORF">ERS132406_00127</name>
    <name evidence="3" type="ORF">ERS132444_01449</name>
</gene>
<feature type="domain" description="Rhodanese" evidence="1">
    <location>
        <begin position="21"/>
        <end position="103"/>
    </location>
</feature>
<keyword evidence="4" id="KW-0808">Transferase</keyword>
<evidence type="ECO:0000259" key="1">
    <source>
        <dbReference type="PROSITE" id="PS50206"/>
    </source>
</evidence>
<protein>
    <submittedName>
        <fullName evidence="4">Rhodanese domain-containing protein</fullName>
        <ecNumber evidence="4">2.8.1.1</ecNumber>
    </submittedName>
</protein>
<dbReference type="EC" id="2.8.1.1" evidence="4"/>
<dbReference type="InterPro" id="IPR050229">
    <property type="entry name" value="GlpE_sulfurtransferase"/>
</dbReference>
<dbReference type="Pfam" id="PF00581">
    <property type="entry name" value="Rhodanese"/>
    <property type="match status" value="1"/>
</dbReference>